<protein>
    <submittedName>
        <fullName evidence="1">Uncharacterized protein</fullName>
    </submittedName>
</protein>
<name>A0A182VY16_9DIPT</name>
<proteinExistence type="predicted"/>
<keyword evidence="2" id="KW-1185">Reference proteome</keyword>
<dbReference type="Proteomes" id="UP000075920">
    <property type="component" value="Unassembled WGS sequence"/>
</dbReference>
<reference evidence="2" key="1">
    <citation type="submission" date="2013-03" db="EMBL/GenBank/DDBJ databases">
        <title>The Genome Sequence of Anopheles minimus MINIMUS1.</title>
        <authorList>
            <consortium name="The Broad Institute Genomics Platform"/>
            <person name="Neafsey D.E."/>
            <person name="Walton C."/>
            <person name="Walker B."/>
            <person name="Young S.K."/>
            <person name="Zeng Q."/>
            <person name="Gargeya S."/>
            <person name="Fitzgerald M."/>
            <person name="Haas B."/>
            <person name="Abouelleil A."/>
            <person name="Allen A.W."/>
            <person name="Alvarado L."/>
            <person name="Arachchi H.M."/>
            <person name="Berlin A.M."/>
            <person name="Chapman S.B."/>
            <person name="Gainer-Dewar J."/>
            <person name="Goldberg J."/>
            <person name="Griggs A."/>
            <person name="Gujja S."/>
            <person name="Hansen M."/>
            <person name="Howarth C."/>
            <person name="Imamovic A."/>
            <person name="Ireland A."/>
            <person name="Larimer J."/>
            <person name="McCowan C."/>
            <person name="Murphy C."/>
            <person name="Pearson M."/>
            <person name="Poon T.W."/>
            <person name="Priest M."/>
            <person name="Roberts A."/>
            <person name="Saif S."/>
            <person name="Shea T."/>
            <person name="Sisk P."/>
            <person name="Sykes S."/>
            <person name="Wortman J."/>
            <person name="Nusbaum C."/>
            <person name="Birren B."/>
        </authorList>
    </citation>
    <scope>NUCLEOTIDE SEQUENCE [LARGE SCALE GENOMIC DNA]</scope>
    <source>
        <strain evidence="2">MINIMUS1</strain>
    </source>
</reference>
<evidence type="ECO:0000313" key="1">
    <source>
        <dbReference type="EnsemblMetazoa" id="AMIN002965-PA"/>
    </source>
</evidence>
<sequence length="72" mass="7835">MRGVRRTHGAACASECARKFCEAKVHAVCYGGTTHAFLLHFAEVEVTWNTVQERGNHGCDTDPIDIQSISSG</sequence>
<organism evidence="1 2">
    <name type="scientific">Anopheles minimus</name>
    <dbReference type="NCBI Taxonomy" id="112268"/>
    <lineage>
        <taxon>Eukaryota</taxon>
        <taxon>Metazoa</taxon>
        <taxon>Ecdysozoa</taxon>
        <taxon>Arthropoda</taxon>
        <taxon>Hexapoda</taxon>
        <taxon>Insecta</taxon>
        <taxon>Pterygota</taxon>
        <taxon>Neoptera</taxon>
        <taxon>Endopterygota</taxon>
        <taxon>Diptera</taxon>
        <taxon>Nematocera</taxon>
        <taxon>Culicoidea</taxon>
        <taxon>Culicidae</taxon>
        <taxon>Anophelinae</taxon>
        <taxon>Anopheles</taxon>
    </lineage>
</organism>
<dbReference type="EnsemblMetazoa" id="AMIN002965-RA">
    <property type="protein sequence ID" value="AMIN002965-PA"/>
    <property type="gene ID" value="AMIN002965"/>
</dbReference>
<reference evidence="1" key="2">
    <citation type="submission" date="2020-05" db="UniProtKB">
        <authorList>
            <consortium name="EnsemblMetazoa"/>
        </authorList>
    </citation>
    <scope>IDENTIFICATION</scope>
    <source>
        <strain evidence="1">MINIMUS1</strain>
    </source>
</reference>
<evidence type="ECO:0000313" key="2">
    <source>
        <dbReference type="Proteomes" id="UP000075920"/>
    </source>
</evidence>
<accession>A0A182VY16</accession>
<dbReference type="AlphaFoldDB" id="A0A182VY16"/>
<dbReference type="VEuPathDB" id="VectorBase:AMIN002965"/>